<name>A0AAW2EX42_9HYME</name>
<evidence type="ECO:0000313" key="1">
    <source>
        <dbReference type="EMBL" id="KAL0107410.1"/>
    </source>
</evidence>
<dbReference type="AlphaFoldDB" id="A0AAW2EX42"/>
<dbReference type="Proteomes" id="UP001430953">
    <property type="component" value="Unassembled WGS sequence"/>
</dbReference>
<protein>
    <submittedName>
        <fullName evidence="1">Uncharacterized protein</fullName>
    </submittedName>
</protein>
<accession>A0AAW2EX42</accession>
<dbReference type="EMBL" id="JADYXP020000017">
    <property type="protein sequence ID" value="KAL0107410.1"/>
    <property type="molecule type" value="Genomic_DNA"/>
</dbReference>
<sequence length="63" mass="7566">MFKKYASQNCFRTNIVDARIFREFSRQKICHERSGRNSVRKSCRKRRMNNNLYGGANILLFFS</sequence>
<gene>
    <name evidence="1" type="ORF">PUN28_015748</name>
</gene>
<comment type="caution">
    <text evidence="1">The sequence shown here is derived from an EMBL/GenBank/DDBJ whole genome shotgun (WGS) entry which is preliminary data.</text>
</comment>
<reference evidence="1 2" key="1">
    <citation type="submission" date="2023-03" db="EMBL/GenBank/DDBJ databases">
        <title>High recombination rates correlate with genetic variation in Cardiocondyla obscurior ants.</title>
        <authorList>
            <person name="Errbii M."/>
        </authorList>
    </citation>
    <scope>NUCLEOTIDE SEQUENCE [LARGE SCALE GENOMIC DNA]</scope>
    <source>
        <strain evidence="1">Alpha-2009</strain>
        <tissue evidence="1">Whole body</tissue>
    </source>
</reference>
<proteinExistence type="predicted"/>
<keyword evidence="2" id="KW-1185">Reference proteome</keyword>
<organism evidence="1 2">
    <name type="scientific">Cardiocondyla obscurior</name>
    <dbReference type="NCBI Taxonomy" id="286306"/>
    <lineage>
        <taxon>Eukaryota</taxon>
        <taxon>Metazoa</taxon>
        <taxon>Ecdysozoa</taxon>
        <taxon>Arthropoda</taxon>
        <taxon>Hexapoda</taxon>
        <taxon>Insecta</taxon>
        <taxon>Pterygota</taxon>
        <taxon>Neoptera</taxon>
        <taxon>Endopterygota</taxon>
        <taxon>Hymenoptera</taxon>
        <taxon>Apocrita</taxon>
        <taxon>Aculeata</taxon>
        <taxon>Formicoidea</taxon>
        <taxon>Formicidae</taxon>
        <taxon>Myrmicinae</taxon>
        <taxon>Cardiocondyla</taxon>
    </lineage>
</organism>
<evidence type="ECO:0000313" key="2">
    <source>
        <dbReference type="Proteomes" id="UP001430953"/>
    </source>
</evidence>